<dbReference type="OrthoDB" id="2680434at2"/>
<dbReference type="RefSeq" id="WP_119110995.1">
    <property type="nucleotide sequence ID" value="NZ_CBCSEO010000004.1"/>
</dbReference>
<gene>
    <name evidence="1" type="ORF">D1970_00880</name>
</gene>
<protein>
    <submittedName>
        <fullName evidence="1">Uncharacterized protein</fullName>
    </submittedName>
</protein>
<comment type="caution">
    <text evidence="1">The sequence shown here is derived from an EMBL/GenBank/DDBJ whole genome shotgun (WGS) entry which is preliminary data.</text>
</comment>
<keyword evidence="2" id="KW-1185">Reference proteome</keyword>
<dbReference type="AlphaFoldDB" id="A0A398BFM7"/>
<evidence type="ECO:0000313" key="2">
    <source>
        <dbReference type="Proteomes" id="UP000265816"/>
    </source>
</evidence>
<reference evidence="1 2" key="1">
    <citation type="submission" date="2018-08" db="EMBL/GenBank/DDBJ databases">
        <title>Bacillus jemisoniae sp. nov., Bacillus chryseoplanitiae sp. nov., Bacillus resnikiae sp. nov., and Bacillus frankliniae sp. nov., isolated from Viking spacecraft and associated surfaces.</title>
        <authorList>
            <person name="Seuylemezian A."/>
            <person name="Vaishampayan P."/>
        </authorList>
    </citation>
    <scope>NUCLEOTIDE SEQUENCE [LARGE SCALE GENOMIC DNA]</scope>
    <source>
        <strain evidence="1 2">JJ-247</strain>
    </source>
</reference>
<organism evidence="1 2">
    <name type="scientific">Mesobacillus zeae</name>
    <dbReference type="NCBI Taxonomy" id="1917180"/>
    <lineage>
        <taxon>Bacteria</taxon>
        <taxon>Bacillati</taxon>
        <taxon>Bacillota</taxon>
        <taxon>Bacilli</taxon>
        <taxon>Bacillales</taxon>
        <taxon>Bacillaceae</taxon>
        <taxon>Mesobacillus</taxon>
    </lineage>
</organism>
<accession>A0A398BFM7</accession>
<name>A0A398BFM7_9BACI</name>
<evidence type="ECO:0000313" key="1">
    <source>
        <dbReference type="EMBL" id="RID88832.1"/>
    </source>
</evidence>
<proteinExistence type="predicted"/>
<dbReference type="Proteomes" id="UP000265816">
    <property type="component" value="Unassembled WGS sequence"/>
</dbReference>
<dbReference type="EMBL" id="QWVT01000002">
    <property type="protein sequence ID" value="RID88832.1"/>
    <property type="molecule type" value="Genomic_DNA"/>
</dbReference>
<sequence>MVRLDGQIISGIFDDRTKEFEIEKVKDFYTKSIIKKNQVDTLYHYLKLHEDDQEGQIITMYDQIPVLLTQGEIKRLLRDLEQVKSMYQ</sequence>